<dbReference type="InterPro" id="IPR043159">
    <property type="entry name" value="Lectin_gal-bd_sf"/>
</dbReference>
<feature type="domain" description="SUEL-type lectin" evidence="5">
    <location>
        <begin position="40"/>
        <end position="128"/>
    </location>
</feature>
<dbReference type="PANTHER" id="PTHR46780">
    <property type="entry name" value="PROTEIN EVA-1"/>
    <property type="match status" value="1"/>
</dbReference>
<evidence type="ECO:0000256" key="1">
    <source>
        <dbReference type="ARBA" id="ARBA00022546"/>
    </source>
</evidence>
<dbReference type="RefSeq" id="NP_001410277.1">
    <property type="nucleotide sequence ID" value="NM_001423348.1"/>
</dbReference>
<gene>
    <name evidence="7 8" type="primary">si:dkeyp-46h3.3</name>
</gene>
<dbReference type="Proteomes" id="UP000000437">
    <property type="component" value="Chromosome 19"/>
</dbReference>
<dbReference type="InterPro" id="IPR000922">
    <property type="entry name" value="Lectin_gal-bd_dom"/>
</dbReference>
<proteinExistence type="predicted"/>
<evidence type="ECO:0000313" key="8">
    <source>
        <dbReference type="ZFIN" id="ZDB-GENE-060503-748"/>
    </source>
</evidence>
<evidence type="ECO:0000256" key="3">
    <source>
        <dbReference type="ARBA" id="ARBA00022737"/>
    </source>
</evidence>
<feature type="signal peptide" evidence="4 7">
    <location>
        <begin position="1"/>
        <end position="19"/>
    </location>
</feature>
<keyword evidence="6" id="KW-1185">Reference proteome</keyword>
<keyword evidence="4 7" id="KW-0732">Signal</keyword>
<feature type="domain" description="SUEL-type lectin" evidence="5">
    <location>
        <begin position="137"/>
        <end position="228"/>
    </location>
</feature>
<reference evidence="7" key="1">
    <citation type="journal article" date="2016" name="BMC Genomics">
        <title>Gene evolution and gene expression after whole genome duplication in fish: the PhyloFish database.</title>
        <authorList>
            <person name="Pasquier J."/>
            <person name="Cabau C."/>
            <person name="Nguyen T."/>
            <person name="Jouanno E."/>
            <person name="Severac D."/>
            <person name="Braasch I."/>
            <person name="Journot L."/>
            <person name="Pontarotti P."/>
            <person name="Klopp C."/>
            <person name="Postlethwait J.H."/>
            <person name="Guiguen Y."/>
            <person name="Bobe J."/>
        </authorList>
    </citation>
    <scope>NUCLEOTIDE SEQUENCE</scope>
    <source>
        <strain evidence="7">Tuebingen</strain>
    </source>
</reference>
<dbReference type="GO" id="GO:0030246">
    <property type="term" value="F:carbohydrate binding"/>
    <property type="evidence" value="ECO:0007669"/>
    <property type="project" value="UniProtKB-KW"/>
</dbReference>
<dbReference type="CDD" id="cd22836">
    <property type="entry name" value="Gal_Rha_Lectin_RBL_rpt2"/>
    <property type="match status" value="1"/>
</dbReference>
<name>A0AB13A983_DANRE</name>
<dbReference type="Pfam" id="PF02140">
    <property type="entry name" value="SUEL_Lectin"/>
    <property type="match status" value="2"/>
</dbReference>
<evidence type="ECO:0000313" key="6">
    <source>
        <dbReference type="Proteomes" id="UP000000437"/>
    </source>
</evidence>
<dbReference type="GeneID" id="100536087"/>
<dbReference type="KEGG" id="dre:100536087"/>
<evidence type="ECO:0000256" key="4">
    <source>
        <dbReference type="SAM" id="SignalP"/>
    </source>
</evidence>
<accession>A0AB13A983</accession>
<evidence type="ECO:0000259" key="5">
    <source>
        <dbReference type="PROSITE" id="PS50228"/>
    </source>
</evidence>
<protein>
    <submittedName>
        <fullName evidence="7">Si:dkeyp-46h3.3 isoform 1 precursor</fullName>
    </submittedName>
</protein>
<dbReference type="AGR" id="ZFIN:ZDB-GENE-060503-748"/>
<keyword evidence="2" id="KW-0430">Lectin</keyword>
<reference evidence="7" key="2">
    <citation type="submission" date="2025-08" db="UniProtKB">
        <authorList>
            <consortium name="RefSeq"/>
        </authorList>
    </citation>
    <scope>IDENTIFICATION</scope>
    <source>
        <strain evidence="7">Tuebingen</strain>
    </source>
</reference>
<keyword evidence="1" id="KW-0348">Hemagglutinin</keyword>
<dbReference type="FunFam" id="2.60.120.740:FF:000003">
    <property type="entry name" value="Protein eva-1 homolog C"/>
    <property type="match status" value="1"/>
</dbReference>
<keyword evidence="3" id="KW-0677">Repeat</keyword>
<organism evidence="6 7">
    <name type="scientific">Danio rerio</name>
    <name type="common">Zebrafish</name>
    <name type="synonym">Brachydanio rerio</name>
    <dbReference type="NCBI Taxonomy" id="7955"/>
    <lineage>
        <taxon>Eukaryota</taxon>
        <taxon>Metazoa</taxon>
        <taxon>Chordata</taxon>
        <taxon>Craniata</taxon>
        <taxon>Vertebrata</taxon>
        <taxon>Euteleostomi</taxon>
        <taxon>Actinopterygii</taxon>
        <taxon>Neopterygii</taxon>
        <taxon>Teleostei</taxon>
        <taxon>Ostariophysi</taxon>
        <taxon>Cypriniformes</taxon>
        <taxon>Danionidae</taxon>
        <taxon>Danioninae</taxon>
        <taxon>Danio</taxon>
    </lineage>
</organism>
<evidence type="ECO:0000313" key="7">
    <source>
        <dbReference type="RefSeq" id="NP_001410277.1"/>
    </source>
</evidence>
<dbReference type="PROSITE" id="PS50228">
    <property type="entry name" value="SUEL_LECTIN"/>
    <property type="match status" value="2"/>
</dbReference>
<dbReference type="Gene3D" id="2.60.120.740">
    <property type="match status" value="2"/>
</dbReference>
<dbReference type="ZFIN" id="ZDB-GENE-060503-748">
    <property type="gene designation" value="si:dkeyp-46h3.3"/>
</dbReference>
<evidence type="ECO:0000256" key="2">
    <source>
        <dbReference type="ARBA" id="ARBA00022734"/>
    </source>
</evidence>
<sequence precursor="true">MVSLRVFLSLLMGCSLSAGVTLNLAPLDVDLSPRTKRIEICNGDRAVLKCAYGVLQITAANYGRTNRRDCSGSRPVLPQNTNCIFNALAPVSQSCNGLRSCELFATTDIFTDPCPDMRSYLSVTYYCLPPEIRSSAVCENAIANFKCEDGSLIHIHAANYGRTDSSTCAAGRPASQTAKTNCYASNSQTLVANACEGKNSCSISASNGVFSDPCYGTYKYLYTAYSCVPQFYWS</sequence>
<dbReference type="AlphaFoldDB" id="A0AB13A983"/>
<feature type="chain" id="PRO_5043058472" evidence="4 7">
    <location>
        <begin position="20"/>
        <end position="234"/>
    </location>
</feature>